<accession>A0AAE1HB17</accession>
<dbReference type="EMBL" id="JAHWGI010000833">
    <property type="protein sequence ID" value="KAK3917998.1"/>
    <property type="molecule type" value="Genomic_DNA"/>
</dbReference>
<gene>
    <name evidence="2" type="ORF">KUF71_007401</name>
</gene>
<feature type="compositionally biased region" description="Low complexity" evidence="1">
    <location>
        <begin position="82"/>
        <end position="115"/>
    </location>
</feature>
<feature type="region of interest" description="Disordered" evidence="1">
    <location>
        <begin position="69"/>
        <end position="160"/>
    </location>
</feature>
<dbReference type="PANTHER" id="PTHR47018">
    <property type="entry name" value="CXC DOMAIN-CONTAINING PROTEIN-RELATED"/>
    <property type="match status" value="1"/>
</dbReference>
<protein>
    <submittedName>
        <fullName evidence="2">Sialidase</fullName>
    </submittedName>
</protein>
<reference evidence="2" key="1">
    <citation type="submission" date="2021-07" db="EMBL/GenBank/DDBJ databases">
        <authorList>
            <person name="Catto M.A."/>
            <person name="Jacobson A."/>
            <person name="Kennedy G."/>
            <person name="Labadie P."/>
            <person name="Hunt B.G."/>
            <person name="Srinivasan R."/>
        </authorList>
    </citation>
    <scope>NUCLEOTIDE SEQUENCE</scope>
    <source>
        <strain evidence="2">PL_HMW_Pooled</strain>
        <tissue evidence="2">Head</tissue>
    </source>
</reference>
<evidence type="ECO:0000313" key="3">
    <source>
        <dbReference type="Proteomes" id="UP001219518"/>
    </source>
</evidence>
<feature type="compositionally biased region" description="Polar residues" evidence="1">
    <location>
        <begin position="7"/>
        <end position="28"/>
    </location>
</feature>
<name>A0AAE1HB17_9NEOP</name>
<evidence type="ECO:0000313" key="2">
    <source>
        <dbReference type="EMBL" id="KAK3917998.1"/>
    </source>
</evidence>
<feature type="region of interest" description="Disordered" evidence="1">
    <location>
        <begin position="1"/>
        <end position="40"/>
    </location>
</feature>
<keyword evidence="3" id="KW-1185">Reference proteome</keyword>
<reference evidence="2" key="2">
    <citation type="journal article" date="2023" name="BMC Genomics">
        <title>Pest status, molecular evolution, and epigenetic factors derived from the genome assembly of Frankliniella fusca, a thysanopteran phytovirus vector.</title>
        <authorList>
            <person name="Catto M.A."/>
            <person name="Labadie P.E."/>
            <person name="Jacobson A.L."/>
            <person name="Kennedy G.G."/>
            <person name="Srinivasan R."/>
            <person name="Hunt B.G."/>
        </authorList>
    </citation>
    <scope>NUCLEOTIDE SEQUENCE</scope>
    <source>
        <strain evidence="2">PL_HMW_Pooled</strain>
    </source>
</reference>
<feature type="compositionally biased region" description="Low complexity" evidence="1">
    <location>
        <begin position="122"/>
        <end position="138"/>
    </location>
</feature>
<dbReference type="AlphaFoldDB" id="A0AAE1HB17"/>
<feature type="compositionally biased region" description="Pro residues" evidence="1">
    <location>
        <begin position="70"/>
        <end position="81"/>
    </location>
</feature>
<dbReference type="Proteomes" id="UP001219518">
    <property type="component" value="Unassembled WGS sequence"/>
</dbReference>
<evidence type="ECO:0000256" key="1">
    <source>
        <dbReference type="SAM" id="MobiDB-lite"/>
    </source>
</evidence>
<proteinExistence type="predicted"/>
<sequence length="650" mass="70660">MVCQAAGPSTSNSQQPDYTPAPQIQQQQPKHHVVEVNDAESQTENAMIVIAERIATALEKVASALGGQLPPAPAHAAPPAPAHAATPAPAHAAPSAPAHAAPSAPAHAAPSAPSHAAPPAPAHAAQAAQPLSGAAQAGEESQDTYDPYVPIDDSEDDVDPSTRCGVCRAGLGETPGDAKNIRKAATFALCEKIKKVSEYNYDIRRRVACGLDAVASDVMYHTYCLRREERKCEAGAGGTPKPLVNLAFDKICYELRVAADKSQVLRLSGVFQRCTTLCAGIGEQVPAQYLSRMSTFKCDLEKRLKDVFEFYHPMDRENSERETLLIPQKFSHTLTVKSAYGDHECTMPPYTPPENSNFNAIVHTALRLRSTLENVKGHIGANVEKSDALSLIPQDLHLFLSIMLGGTDGLQQIENQRDENDNAIKTDTVTSLKDFKILSLAQDIIFIAGGGRKLTPKHIGLGITLHKETRNKSLVQLFNRAGHCISYDQVLQFDTALAEKTLETVDTASGVVIPANLKQEPGRTSLALLHLTADNVDIQLDTLDGKKSFHGTQLVAFQRGARPLDEVLSSITLSRRKSVKIPEAIQTVAKTNVKLNTIEPKLQEVKEEWYETSEISESRQGAKVQDLTYLFHRQYSNDRQGWTAYTGVQN</sequence>
<comment type="caution">
    <text evidence="2">The sequence shown here is derived from an EMBL/GenBank/DDBJ whole genome shotgun (WGS) entry which is preliminary data.</text>
</comment>
<organism evidence="2 3">
    <name type="scientific">Frankliniella fusca</name>
    <dbReference type="NCBI Taxonomy" id="407009"/>
    <lineage>
        <taxon>Eukaryota</taxon>
        <taxon>Metazoa</taxon>
        <taxon>Ecdysozoa</taxon>
        <taxon>Arthropoda</taxon>
        <taxon>Hexapoda</taxon>
        <taxon>Insecta</taxon>
        <taxon>Pterygota</taxon>
        <taxon>Neoptera</taxon>
        <taxon>Paraneoptera</taxon>
        <taxon>Thysanoptera</taxon>
        <taxon>Terebrantia</taxon>
        <taxon>Thripoidea</taxon>
        <taxon>Thripidae</taxon>
        <taxon>Frankliniella</taxon>
    </lineage>
</organism>